<dbReference type="OrthoDB" id="7865984at2"/>
<dbReference type="STRING" id="195913.SAMN04488004_110154"/>
<dbReference type="AlphaFoldDB" id="A0A1I4FX59"/>
<sequence length="123" mass="13820">MDVLIYKTALMVEKCPDWLTLGDAVELRMLEDGRVKSHAVNKERWILLFGKRRLVRIGTLGEQTASLLRPALARNSHLRVRIVELITSKLSGDKKAHISVSVWGDTKALVTEGAEAFPDQRLT</sequence>
<accession>A0A1I4FX59</accession>
<dbReference type="RefSeq" id="WP_090189389.1">
    <property type="nucleotide sequence ID" value="NZ_FOTF01000010.1"/>
</dbReference>
<reference evidence="1 2" key="1">
    <citation type="submission" date="2016-10" db="EMBL/GenBank/DDBJ databases">
        <authorList>
            <person name="de Groot N.N."/>
        </authorList>
    </citation>
    <scope>NUCLEOTIDE SEQUENCE [LARGE SCALE GENOMIC DNA]</scope>
    <source>
        <strain evidence="1 2">DSM 16199</strain>
    </source>
</reference>
<keyword evidence="2" id="KW-1185">Reference proteome</keyword>
<dbReference type="Proteomes" id="UP000199550">
    <property type="component" value="Unassembled WGS sequence"/>
</dbReference>
<dbReference type="EMBL" id="FOTF01000010">
    <property type="protein sequence ID" value="SFL21810.1"/>
    <property type="molecule type" value="Genomic_DNA"/>
</dbReference>
<protein>
    <submittedName>
        <fullName evidence="1">Uncharacterized protein</fullName>
    </submittedName>
</protein>
<evidence type="ECO:0000313" key="2">
    <source>
        <dbReference type="Proteomes" id="UP000199550"/>
    </source>
</evidence>
<evidence type="ECO:0000313" key="1">
    <source>
        <dbReference type="EMBL" id="SFL21810.1"/>
    </source>
</evidence>
<organism evidence="1 2">
    <name type="scientific">Loktanella salsilacus</name>
    <dbReference type="NCBI Taxonomy" id="195913"/>
    <lineage>
        <taxon>Bacteria</taxon>
        <taxon>Pseudomonadati</taxon>
        <taxon>Pseudomonadota</taxon>
        <taxon>Alphaproteobacteria</taxon>
        <taxon>Rhodobacterales</taxon>
        <taxon>Roseobacteraceae</taxon>
        <taxon>Loktanella</taxon>
    </lineage>
</organism>
<proteinExistence type="predicted"/>
<name>A0A1I4FX59_9RHOB</name>
<gene>
    <name evidence="1" type="ORF">SAMN04488004_110154</name>
</gene>